<dbReference type="PATRIC" id="fig|595434.4.peg.3862"/>
<comment type="similarity">
    <text evidence="1">Belongs to the SMP-30/CGR1 family.</text>
</comment>
<sequence>MSPAPETRVATPLNVPDSDALRFLPEGPMAMVGDGKLSWVGIQHGADVTHGSINVLELATQANQSFDLPGRPGFAFQCQTPGKFVAGVERSLGIFDTNSGEWTPFCEGVDDDVTNTIINDGLAFEDNLIFGTKDLAFAEKKAGLYLYRGSDQKLIRLRDDQICSNGKMIRRDDAGNLFLIDIDSPTRTIVEYSLDVAAGTMGEPRVVLDLTNDPGVPDGAILTPDGTGIIVAIFHPGVAEHGETRLYDLASGELRIVWQTPGSPQNTCPALVPQEGKLKLIITTAVENFSSEDQAKCPTAGRLFVGETDYAADDSFERTVWPV</sequence>
<evidence type="ECO:0000256" key="1">
    <source>
        <dbReference type="ARBA" id="ARBA00008853"/>
    </source>
</evidence>
<reference evidence="3" key="1">
    <citation type="submission" date="2015-05" db="EMBL/GenBank/DDBJ databases">
        <title>Permanent draft genome of Rhodopirellula islandicus K833.</title>
        <authorList>
            <person name="Kizina J."/>
            <person name="Richter M."/>
            <person name="Glockner F.O."/>
            <person name="Harder J."/>
        </authorList>
    </citation>
    <scope>NUCLEOTIDE SEQUENCE [LARGE SCALE GENOMIC DNA]</scope>
    <source>
        <strain evidence="3">K833</strain>
    </source>
</reference>
<dbReference type="Gene3D" id="2.120.10.30">
    <property type="entry name" value="TolB, C-terminal domain"/>
    <property type="match status" value="1"/>
</dbReference>
<dbReference type="Pfam" id="PF08450">
    <property type="entry name" value="SGL"/>
    <property type="match status" value="1"/>
</dbReference>
<dbReference type="AlphaFoldDB" id="A0A0J1BAC4"/>
<accession>A0A0J1BAC4</accession>
<dbReference type="Proteomes" id="UP000036367">
    <property type="component" value="Unassembled WGS sequence"/>
</dbReference>
<name>A0A0J1BAC4_RHOIS</name>
<dbReference type="RefSeq" id="WP_047815409.1">
    <property type="nucleotide sequence ID" value="NZ_LECT01000031.1"/>
</dbReference>
<dbReference type="GO" id="GO:0005509">
    <property type="term" value="F:calcium ion binding"/>
    <property type="evidence" value="ECO:0007669"/>
    <property type="project" value="TreeGrafter"/>
</dbReference>
<dbReference type="PANTHER" id="PTHR10907:SF47">
    <property type="entry name" value="REGUCALCIN"/>
    <property type="match status" value="1"/>
</dbReference>
<protein>
    <recommendedName>
        <fullName evidence="2">SMP-30/Gluconolactonase/LRE-like region domain-containing protein</fullName>
    </recommendedName>
</protein>
<evidence type="ECO:0000313" key="4">
    <source>
        <dbReference type="Proteomes" id="UP000036367"/>
    </source>
</evidence>
<organism evidence="3 4">
    <name type="scientific">Rhodopirellula islandica</name>
    <dbReference type="NCBI Taxonomy" id="595434"/>
    <lineage>
        <taxon>Bacteria</taxon>
        <taxon>Pseudomonadati</taxon>
        <taxon>Planctomycetota</taxon>
        <taxon>Planctomycetia</taxon>
        <taxon>Pirellulales</taxon>
        <taxon>Pirellulaceae</taxon>
        <taxon>Rhodopirellula</taxon>
    </lineage>
</organism>
<dbReference type="OrthoDB" id="261885at2"/>
<comment type="caution">
    <text evidence="3">The sequence shown here is derived from an EMBL/GenBank/DDBJ whole genome shotgun (WGS) entry which is preliminary data.</text>
</comment>
<dbReference type="GO" id="GO:0004341">
    <property type="term" value="F:gluconolactonase activity"/>
    <property type="evidence" value="ECO:0007669"/>
    <property type="project" value="TreeGrafter"/>
</dbReference>
<dbReference type="GO" id="GO:0019853">
    <property type="term" value="P:L-ascorbic acid biosynthetic process"/>
    <property type="evidence" value="ECO:0007669"/>
    <property type="project" value="TreeGrafter"/>
</dbReference>
<dbReference type="STRING" id="595434.RISK_004077"/>
<keyword evidence="4" id="KW-1185">Reference proteome</keyword>
<dbReference type="SUPFAM" id="SSF63829">
    <property type="entry name" value="Calcium-dependent phosphotriesterase"/>
    <property type="match status" value="1"/>
</dbReference>
<dbReference type="PANTHER" id="PTHR10907">
    <property type="entry name" value="REGUCALCIN"/>
    <property type="match status" value="1"/>
</dbReference>
<dbReference type="InterPro" id="IPR011042">
    <property type="entry name" value="6-blade_b-propeller_TolB-like"/>
</dbReference>
<dbReference type="EMBL" id="LECT01000031">
    <property type="protein sequence ID" value="KLU03670.1"/>
    <property type="molecule type" value="Genomic_DNA"/>
</dbReference>
<dbReference type="InterPro" id="IPR013658">
    <property type="entry name" value="SGL"/>
</dbReference>
<gene>
    <name evidence="3" type="ORF">RISK_004077</name>
</gene>
<evidence type="ECO:0000259" key="2">
    <source>
        <dbReference type="Pfam" id="PF08450"/>
    </source>
</evidence>
<evidence type="ECO:0000313" key="3">
    <source>
        <dbReference type="EMBL" id="KLU03670.1"/>
    </source>
</evidence>
<proteinExistence type="inferred from homology"/>
<feature type="domain" description="SMP-30/Gluconolactonase/LRE-like region" evidence="2">
    <location>
        <begin position="24"/>
        <end position="285"/>
    </location>
</feature>